<evidence type="ECO:0000256" key="1">
    <source>
        <dbReference type="ARBA" id="ARBA00022999"/>
    </source>
</evidence>
<dbReference type="PANTHER" id="PTHR14388">
    <property type="entry name" value="T CELL-SPECIFIC ADAPTER PROTEIN TSAD"/>
    <property type="match status" value="1"/>
</dbReference>
<reference evidence="5 6" key="1">
    <citation type="journal article" date="2019" name="Sci. Data">
        <title>Hybrid genome assembly and annotation of Danionella translucida.</title>
        <authorList>
            <person name="Kadobianskyi M."/>
            <person name="Schulze L."/>
            <person name="Schuelke M."/>
            <person name="Judkewitz B."/>
        </authorList>
    </citation>
    <scope>NUCLEOTIDE SEQUENCE [LARGE SCALE GENOMIC DNA]</scope>
    <source>
        <strain evidence="5 6">Bolton</strain>
    </source>
</reference>
<feature type="region of interest" description="Disordered" evidence="3">
    <location>
        <begin position="71"/>
        <end position="130"/>
    </location>
</feature>
<organism evidence="5 6">
    <name type="scientific">Danionella cerebrum</name>
    <dbReference type="NCBI Taxonomy" id="2873325"/>
    <lineage>
        <taxon>Eukaryota</taxon>
        <taxon>Metazoa</taxon>
        <taxon>Chordata</taxon>
        <taxon>Craniata</taxon>
        <taxon>Vertebrata</taxon>
        <taxon>Euteleostomi</taxon>
        <taxon>Actinopterygii</taxon>
        <taxon>Neopterygii</taxon>
        <taxon>Teleostei</taxon>
        <taxon>Ostariophysi</taxon>
        <taxon>Cypriniformes</taxon>
        <taxon>Danionidae</taxon>
        <taxon>Danioninae</taxon>
        <taxon>Danionella</taxon>
    </lineage>
</organism>
<protein>
    <recommendedName>
        <fullName evidence="4">SH2 domain-containing protein</fullName>
    </recommendedName>
</protein>
<keyword evidence="1 2" id="KW-0727">SH2 domain</keyword>
<dbReference type="PANTHER" id="PTHR14388:SF22">
    <property type="entry name" value="SH2 DOMAIN-CONTAINING PROTEIN"/>
    <property type="match status" value="1"/>
</dbReference>
<dbReference type="Gene3D" id="3.30.505.10">
    <property type="entry name" value="SH2 domain"/>
    <property type="match status" value="1"/>
</dbReference>
<evidence type="ECO:0000313" key="5">
    <source>
        <dbReference type="EMBL" id="TRY88141.1"/>
    </source>
</evidence>
<dbReference type="InterPro" id="IPR036860">
    <property type="entry name" value="SH2_dom_sf"/>
</dbReference>
<dbReference type="Proteomes" id="UP000316079">
    <property type="component" value="Unassembled WGS sequence"/>
</dbReference>
<feature type="compositionally biased region" description="Basic and acidic residues" evidence="3">
    <location>
        <begin position="72"/>
        <end position="106"/>
    </location>
</feature>
<feature type="region of interest" description="Disordered" evidence="3">
    <location>
        <begin position="351"/>
        <end position="398"/>
    </location>
</feature>
<dbReference type="EMBL" id="SRMA01026064">
    <property type="protein sequence ID" value="TRY88141.1"/>
    <property type="molecule type" value="Genomic_DNA"/>
</dbReference>
<feature type="compositionally biased region" description="Polar residues" evidence="3">
    <location>
        <begin position="422"/>
        <end position="433"/>
    </location>
</feature>
<dbReference type="InterPro" id="IPR000980">
    <property type="entry name" value="SH2"/>
</dbReference>
<dbReference type="SMART" id="SM00252">
    <property type="entry name" value="SH2"/>
    <property type="match status" value="1"/>
</dbReference>
<dbReference type="PROSITE" id="PS50001">
    <property type="entry name" value="SH2"/>
    <property type="match status" value="1"/>
</dbReference>
<evidence type="ECO:0000256" key="2">
    <source>
        <dbReference type="PROSITE-ProRule" id="PRU00191"/>
    </source>
</evidence>
<dbReference type="GO" id="GO:0005737">
    <property type="term" value="C:cytoplasm"/>
    <property type="evidence" value="ECO:0007669"/>
    <property type="project" value="TreeGrafter"/>
</dbReference>
<evidence type="ECO:0000313" key="6">
    <source>
        <dbReference type="Proteomes" id="UP000316079"/>
    </source>
</evidence>
<sequence>CMSILQSTELTGWKSGSSRVFFKYWHQEELARLLERLGNAARVIQKNLRARLCRRKYLSLLAELRRQQLQAQREKEEREEEERRQRQQKEEEEEDRKRRLQLEQENLRPASPSVPVPLPRKKKPEPRPRSVMSIIHQAPIPRPRSKLFEVMPSLATPFDNDLKGGLHLDASLLLQPHDEERVKEKRLKKSNTIRWFRETQVRKISTDGSFPRWFHGMISRRQAEDLLLDKPLGCFLVRVGQSREGFTLTFRGADRCRHFMVEMQSNGKYVILGEDRAHPSLTDLVHYHTEVGIKPFMERLTVPCGQACDQEPDYEELRAFSSAMENSAPAPQDTEMDTGSNKVHLQMQRLFLPPGGNTNPDWHKPPVLKRISDRRRRGEASPTQPASDSRPFPRLYPSIRLAMREIQQIQQDFQQSQEKIQVSSSGSWKRTDA</sequence>
<dbReference type="OrthoDB" id="6108017at2759"/>
<proteinExistence type="predicted"/>
<gene>
    <name evidence="5" type="ORF">DNTS_029449</name>
</gene>
<evidence type="ECO:0000259" key="4">
    <source>
        <dbReference type="PROSITE" id="PS50001"/>
    </source>
</evidence>
<dbReference type="AlphaFoldDB" id="A0A553QDY2"/>
<comment type="caution">
    <text evidence="5">The sequence shown here is derived from an EMBL/GenBank/DDBJ whole genome shotgun (WGS) entry which is preliminary data.</text>
</comment>
<feature type="region of interest" description="Disordered" evidence="3">
    <location>
        <begin position="412"/>
        <end position="433"/>
    </location>
</feature>
<feature type="domain" description="SH2" evidence="4">
    <location>
        <begin position="213"/>
        <end position="304"/>
    </location>
</feature>
<feature type="non-terminal residue" evidence="5">
    <location>
        <position position="1"/>
    </location>
</feature>
<keyword evidence="6" id="KW-1185">Reference proteome</keyword>
<dbReference type="Gene3D" id="1.20.5.4820">
    <property type="match status" value="1"/>
</dbReference>
<accession>A0A553QDY2</accession>
<name>A0A553QDY2_9TELE</name>
<dbReference type="Pfam" id="PF00017">
    <property type="entry name" value="SH2"/>
    <property type="match status" value="1"/>
</dbReference>
<feature type="compositionally biased region" description="Low complexity" evidence="3">
    <location>
        <begin position="412"/>
        <end position="421"/>
    </location>
</feature>
<dbReference type="PROSITE" id="PS50096">
    <property type="entry name" value="IQ"/>
    <property type="match status" value="1"/>
</dbReference>
<dbReference type="SUPFAM" id="SSF55550">
    <property type="entry name" value="SH2 domain"/>
    <property type="match status" value="1"/>
</dbReference>
<evidence type="ECO:0000256" key="3">
    <source>
        <dbReference type="SAM" id="MobiDB-lite"/>
    </source>
</evidence>